<evidence type="ECO:0000256" key="2">
    <source>
        <dbReference type="SAM" id="SignalP"/>
    </source>
</evidence>
<gene>
    <name evidence="4" type="ORF">HWI92_22100</name>
</gene>
<feature type="chain" id="PRO_5045737384" evidence="2">
    <location>
        <begin position="21"/>
        <end position="574"/>
    </location>
</feature>
<feature type="domain" description="Secretion system C-terminal sorting" evidence="3">
    <location>
        <begin position="508"/>
        <end position="566"/>
    </location>
</feature>
<dbReference type="PROSITE" id="PS51450">
    <property type="entry name" value="LRR"/>
    <property type="match status" value="1"/>
</dbReference>
<dbReference type="InterPro" id="IPR032675">
    <property type="entry name" value="LRR_dom_sf"/>
</dbReference>
<accession>A0ABX7IBP8</accession>
<dbReference type="PANTHER" id="PTHR48060:SF21">
    <property type="entry name" value="L DOMAIN-LIKE PROTEIN"/>
    <property type="match status" value="1"/>
</dbReference>
<dbReference type="NCBIfam" id="TIGR04183">
    <property type="entry name" value="Por_Secre_tail"/>
    <property type="match status" value="1"/>
</dbReference>
<evidence type="ECO:0000259" key="3">
    <source>
        <dbReference type="Pfam" id="PF18962"/>
    </source>
</evidence>
<dbReference type="RefSeq" id="WP_204659349.1">
    <property type="nucleotide sequence ID" value="NZ_CP056775.1"/>
</dbReference>
<proteinExistence type="predicted"/>
<dbReference type="Proteomes" id="UP000612680">
    <property type="component" value="Chromosome"/>
</dbReference>
<dbReference type="PANTHER" id="PTHR48060">
    <property type="entry name" value="DNA DAMAGE-REPAIR/TOLERATION PROTEIN DRT100"/>
    <property type="match status" value="1"/>
</dbReference>
<dbReference type="EMBL" id="CP056775">
    <property type="protein sequence ID" value="QRR03410.1"/>
    <property type="molecule type" value="Genomic_DNA"/>
</dbReference>
<dbReference type="InterPro" id="IPR026444">
    <property type="entry name" value="Secre_tail"/>
</dbReference>
<evidence type="ECO:0000256" key="1">
    <source>
        <dbReference type="ARBA" id="ARBA00022729"/>
    </source>
</evidence>
<dbReference type="SUPFAM" id="SSF52058">
    <property type="entry name" value="L domain-like"/>
    <property type="match status" value="1"/>
</dbReference>
<keyword evidence="5" id="KW-1185">Reference proteome</keyword>
<dbReference type="Gene3D" id="3.80.10.10">
    <property type="entry name" value="Ribonuclease Inhibitor"/>
    <property type="match status" value="1"/>
</dbReference>
<evidence type="ECO:0000313" key="4">
    <source>
        <dbReference type="EMBL" id="QRR03410.1"/>
    </source>
</evidence>
<sequence>MKFIVFACLFLKAFSGAVFAQGSLEGDRQALAAIYNANNGDDWFAKNGWNVPGKPGDNPCGWEGVGCTGGRVTTLDVSINNLFGVIPPEIGNLSELRVLNMTGAGAELMPLQGNIPVQLGNLLNLEELYLSGNTFDKENISVIGKLTKLRILEITPYWEIPDAWSGLVNLESCILANLEPLPSSPEISFPKVVYQFTKLKKLVLSGIKYRDGLDSNIGKLVNLEELRLGNMQGQLPAAIGNLAALKVLYARHGNLVGSIPATFGNLTNLELLDLSDNALSGTVPDLTTLAVSATINISDNQFSFAGLPQNLPVLDVYSPQKIFNARIIVPLSGSSGAGGIMEVPNSFRQSGNTYYWFKDNVLQASGQTAEFEYFFAYILNSTYRLEITNSNVPQLRLRSYDYTVQSLPVTLVSFSGRESPSGNLLTWHTAAELDNAGFDIERSRDAKIFEKIGFVDGNGDSEENHHYRYLDQDPSGTTYYRLKQLDHDGSFQYSGTVSVKNAGYGLSIYPNPASSVVTISGHTDTHAVGIYHSNGTAVARKALSSKKTFDISGLPAGLYTLMIGNVPRKLLIQN</sequence>
<dbReference type="InterPro" id="IPR001611">
    <property type="entry name" value="Leu-rich_rpt"/>
</dbReference>
<feature type="signal peptide" evidence="2">
    <location>
        <begin position="1"/>
        <end position="20"/>
    </location>
</feature>
<name>A0ABX7IBP8_9BACT</name>
<organism evidence="4 5">
    <name type="scientific">Dyadobacter sandarakinus</name>
    <dbReference type="NCBI Taxonomy" id="2747268"/>
    <lineage>
        <taxon>Bacteria</taxon>
        <taxon>Pseudomonadati</taxon>
        <taxon>Bacteroidota</taxon>
        <taxon>Cytophagia</taxon>
        <taxon>Cytophagales</taxon>
        <taxon>Spirosomataceae</taxon>
        <taxon>Dyadobacter</taxon>
    </lineage>
</organism>
<evidence type="ECO:0000313" key="5">
    <source>
        <dbReference type="Proteomes" id="UP000612680"/>
    </source>
</evidence>
<dbReference type="Pfam" id="PF18962">
    <property type="entry name" value="Por_Secre_tail"/>
    <property type="match status" value="1"/>
</dbReference>
<reference evidence="4 5" key="1">
    <citation type="submission" date="2020-06" db="EMBL/GenBank/DDBJ databases">
        <title>Dyadobacter sandarakinus sp. nov., isolated from the soil of the Arctic Yellow River Station.</title>
        <authorList>
            <person name="Zhang Y."/>
            <person name="Peng F."/>
        </authorList>
    </citation>
    <scope>NUCLEOTIDE SEQUENCE [LARGE SCALE GENOMIC DNA]</scope>
    <source>
        <strain evidence="4 5">Q3-56</strain>
    </source>
</reference>
<dbReference type="InterPro" id="IPR053211">
    <property type="entry name" value="DNA_repair-toleration"/>
</dbReference>
<dbReference type="Pfam" id="PF00560">
    <property type="entry name" value="LRR_1"/>
    <property type="match status" value="3"/>
</dbReference>
<protein>
    <submittedName>
        <fullName evidence="4">T9SS type A sorting domain-containing protein</fullName>
    </submittedName>
</protein>
<keyword evidence="1 2" id="KW-0732">Signal</keyword>